<protein>
    <recommendedName>
        <fullName evidence="3">Reverse transcriptase zinc-binding domain-containing protein</fullName>
    </recommendedName>
</protein>
<comment type="caution">
    <text evidence="1">The sequence shown here is derived from an EMBL/GenBank/DDBJ whole genome shotgun (WGS) entry which is preliminary data.</text>
</comment>
<gene>
    <name evidence="1" type="ORF">NDU88_008883</name>
</gene>
<evidence type="ECO:0008006" key="3">
    <source>
        <dbReference type="Google" id="ProtNLM"/>
    </source>
</evidence>
<dbReference type="Proteomes" id="UP001066276">
    <property type="component" value="Chromosome 6"/>
</dbReference>
<proteinExistence type="predicted"/>
<keyword evidence="2" id="KW-1185">Reference proteome</keyword>
<sequence>MQDQRAAFAVSANVKWEADVGMAISDETWKKCCAHMRALSPNYRLRLINFTFLQRLYYTPWGLCAMGLQTDASCEKCHAPDDDFFHLAWQCGEVHDFWLEVAHVIGEMTGLKLALSPVLALLGSVDPMPPAQQKLVGMLLLLVMRRVAICWGRGRCAWVTVWLRDAAYCREQLETFWELAPEGSRPRDIWVPLREYLETAY</sequence>
<evidence type="ECO:0000313" key="2">
    <source>
        <dbReference type="Proteomes" id="UP001066276"/>
    </source>
</evidence>
<dbReference type="EMBL" id="JANPWB010000010">
    <property type="protein sequence ID" value="KAJ1142569.1"/>
    <property type="molecule type" value="Genomic_DNA"/>
</dbReference>
<name>A0AAV7QS01_PLEWA</name>
<evidence type="ECO:0000313" key="1">
    <source>
        <dbReference type="EMBL" id="KAJ1142569.1"/>
    </source>
</evidence>
<reference evidence="1" key="1">
    <citation type="journal article" date="2022" name="bioRxiv">
        <title>Sequencing and chromosome-scale assembly of the giantPleurodeles waltlgenome.</title>
        <authorList>
            <person name="Brown T."/>
            <person name="Elewa A."/>
            <person name="Iarovenko S."/>
            <person name="Subramanian E."/>
            <person name="Araus A.J."/>
            <person name="Petzold A."/>
            <person name="Susuki M."/>
            <person name="Suzuki K.-i.T."/>
            <person name="Hayashi T."/>
            <person name="Toyoda A."/>
            <person name="Oliveira C."/>
            <person name="Osipova E."/>
            <person name="Leigh N.D."/>
            <person name="Simon A."/>
            <person name="Yun M.H."/>
        </authorList>
    </citation>
    <scope>NUCLEOTIDE SEQUENCE</scope>
    <source>
        <strain evidence="1">20211129_DDA</strain>
        <tissue evidence="1">Liver</tissue>
    </source>
</reference>
<organism evidence="1 2">
    <name type="scientific">Pleurodeles waltl</name>
    <name type="common">Iberian ribbed newt</name>
    <dbReference type="NCBI Taxonomy" id="8319"/>
    <lineage>
        <taxon>Eukaryota</taxon>
        <taxon>Metazoa</taxon>
        <taxon>Chordata</taxon>
        <taxon>Craniata</taxon>
        <taxon>Vertebrata</taxon>
        <taxon>Euteleostomi</taxon>
        <taxon>Amphibia</taxon>
        <taxon>Batrachia</taxon>
        <taxon>Caudata</taxon>
        <taxon>Salamandroidea</taxon>
        <taxon>Salamandridae</taxon>
        <taxon>Pleurodelinae</taxon>
        <taxon>Pleurodeles</taxon>
    </lineage>
</organism>
<accession>A0AAV7QS01</accession>
<dbReference type="AlphaFoldDB" id="A0AAV7QS01"/>